<dbReference type="InterPro" id="IPR029016">
    <property type="entry name" value="GAF-like_dom_sf"/>
</dbReference>
<accession>A0A233RE46</accession>
<evidence type="ECO:0000313" key="2">
    <source>
        <dbReference type="EMBL" id="OXY81681.1"/>
    </source>
</evidence>
<feature type="coiled-coil region" evidence="1">
    <location>
        <begin position="48"/>
        <end position="75"/>
    </location>
</feature>
<evidence type="ECO:0000313" key="3">
    <source>
        <dbReference type="Proteomes" id="UP000242757"/>
    </source>
</evidence>
<proteinExistence type="predicted"/>
<dbReference type="InterPro" id="IPR007435">
    <property type="entry name" value="DUF484"/>
</dbReference>
<sequence>MTEKCALADAGLDESHVAEYLASQPDFFARHPGLLDNLRLPHEQRGSVSLVEARMERQRLRIHQLEEEITQLMTVAGENERIFRVYLDMYPRLFDCRTPAELEQRIAHALRERLRVTAVRLVPDARWCSLPQAQAGEQLEKLYRERMAGQDVYLGRLGREEKQRLFGDTLINSCALIRIGLQGEMGLLAFGSADSSHYRSGMDTLIIRQLAGFLALLLPRMVADGHA</sequence>
<dbReference type="PANTHER" id="PTHR38765">
    <property type="entry name" value="DUF484 DOMAIN-CONTAINING PROTEIN"/>
    <property type="match status" value="1"/>
</dbReference>
<reference evidence="2 3" key="1">
    <citation type="submission" date="2017-08" db="EMBL/GenBank/DDBJ databases">
        <title>A Genome Sequence of Oceanimonas doudoroffii ATCC 27123T.</title>
        <authorList>
            <person name="Brennan M.A."/>
            <person name="Maclea K.S."/>
            <person name="Mcclelland W.D."/>
            <person name="Trachtenberg A.M."/>
        </authorList>
    </citation>
    <scope>NUCLEOTIDE SEQUENCE [LARGE SCALE GENOMIC DNA]</scope>
    <source>
        <strain evidence="2 3">ATCC 27123</strain>
    </source>
</reference>
<organism evidence="2 3">
    <name type="scientific">Oceanimonas doudoroffii</name>
    <dbReference type="NCBI Taxonomy" id="84158"/>
    <lineage>
        <taxon>Bacteria</taxon>
        <taxon>Pseudomonadati</taxon>
        <taxon>Pseudomonadota</taxon>
        <taxon>Gammaproteobacteria</taxon>
        <taxon>Aeromonadales</taxon>
        <taxon>Aeromonadaceae</taxon>
        <taxon>Oceanimonas</taxon>
    </lineage>
</organism>
<dbReference type="Gene3D" id="3.30.450.40">
    <property type="match status" value="1"/>
</dbReference>
<dbReference type="EMBL" id="NBIM01000003">
    <property type="protein sequence ID" value="OXY81681.1"/>
    <property type="molecule type" value="Genomic_DNA"/>
</dbReference>
<dbReference type="OrthoDB" id="8525200at2"/>
<dbReference type="RefSeq" id="WP_094201048.1">
    <property type="nucleotide sequence ID" value="NZ_NBIM01000003.1"/>
</dbReference>
<protein>
    <recommendedName>
        <fullName evidence="4">DUF484 domain-containing protein</fullName>
    </recommendedName>
</protein>
<dbReference type="PANTHER" id="PTHR38765:SF1">
    <property type="entry name" value="DUF484 DOMAIN-CONTAINING PROTEIN"/>
    <property type="match status" value="1"/>
</dbReference>
<comment type="caution">
    <text evidence="2">The sequence shown here is derived from an EMBL/GenBank/DDBJ whole genome shotgun (WGS) entry which is preliminary data.</text>
</comment>
<evidence type="ECO:0000256" key="1">
    <source>
        <dbReference type="SAM" id="Coils"/>
    </source>
</evidence>
<dbReference type="Pfam" id="PF04340">
    <property type="entry name" value="DUF484"/>
    <property type="match status" value="1"/>
</dbReference>
<keyword evidence="3" id="KW-1185">Reference proteome</keyword>
<dbReference type="Proteomes" id="UP000242757">
    <property type="component" value="Unassembled WGS sequence"/>
</dbReference>
<name>A0A233RE46_9GAMM</name>
<keyword evidence="1" id="KW-0175">Coiled coil</keyword>
<dbReference type="AlphaFoldDB" id="A0A233RE46"/>
<gene>
    <name evidence="2" type="ORF">B6S08_12020</name>
</gene>
<evidence type="ECO:0008006" key="4">
    <source>
        <dbReference type="Google" id="ProtNLM"/>
    </source>
</evidence>